<keyword evidence="1" id="KW-0805">Transcription regulation</keyword>
<dbReference type="PANTHER" id="PTHR30055:SF234">
    <property type="entry name" value="HTH-TYPE TRANSCRIPTIONAL REGULATOR BETI"/>
    <property type="match status" value="1"/>
</dbReference>
<keyword evidence="2 4" id="KW-0238">DNA-binding</keyword>
<evidence type="ECO:0000256" key="4">
    <source>
        <dbReference type="PROSITE-ProRule" id="PRU00335"/>
    </source>
</evidence>
<feature type="DNA-binding region" description="H-T-H motif" evidence="4">
    <location>
        <begin position="263"/>
        <end position="282"/>
    </location>
</feature>
<sequence length="429" mass="46680">MTSLPPRQLASSAHTSSARSDEILTMAARLFQESGYATTTIHDIADAVGVLPGSLYHHFASKEDIAIGLLSSFGRSLNEVGLVAARRVRTHDGTPEELVEELAADVVALSFRNAAAIRLRAYEAPPSVASERLTTAMQLRSPALERAWRDAITALAPKATHPAVDRGLLGFTLGRLAFYASTYYPLETDPRDLASHLCDVVLHGVAVTAPTDEALEASAAYVAAVEVVADWRRQDASDPSGVKESVVAAARTEFARRGYAATTIRDVAHSAGVGMATLYRRFDSKEALLREILDVYAGRLDHAFDTVVGAGSSESETLSALGRVFVHSSREYREESAIVNLGWTGREIPTSPFHDYYLATQKRLKSLEALTSRGIETGAWRPIADPRELGFHFRSVMWTPFHEHARSSEARAYAFVRQSLIRGAVDNTG</sequence>
<dbReference type="PANTHER" id="PTHR30055">
    <property type="entry name" value="HTH-TYPE TRANSCRIPTIONAL REGULATOR RUTR"/>
    <property type="match status" value="1"/>
</dbReference>
<dbReference type="GO" id="GO:0000976">
    <property type="term" value="F:transcription cis-regulatory region binding"/>
    <property type="evidence" value="ECO:0007669"/>
    <property type="project" value="TreeGrafter"/>
</dbReference>
<keyword evidence="3" id="KW-0804">Transcription</keyword>
<evidence type="ECO:0000313" key="7">
    <source>
        <dbReference type="Proteomes" id="UP000307768"/>
    </source>
</evidence>
<evidence type="ECO:0000256" key="1">
    <source>
        <dbReference type="ARBA" id="ARBA00023015"/>
    </source>
</evidence>
<protein>
    <submittedName>
        <fullName evidence="6">TetR/AcrR family transcriptional regulator</fullName>
    </submittedName>
</protein>
<dbReference type="PROSITE" id="PS01081">
    <property type="entry name" value="HTH_TETR_1"/>
    <property type="match status" value="1"/>
</dbReference>
<feature type="domain" description="HTH tetR-type" evidence="5">
    <location>
        <begin position="240"/>
        <end position="300"/>
    </location>
</feature>
<reference evidence="6 7" key="1">
    <citation type="submission" date="2019-09" db="EMBL/GenBank/DDBJ databases">
        <title>Mumia zhuanghuii sp. nov. isolated from the intestinal contents of plateau pika (Ochotona curzoniae) in the Qinghai-Tibet plateau of China.</title>
        <authorList>
            <person name="Tian Z."/>
        </authorList>
    </citation>
    <scope>NUCLEOTIDE SEQUENCE [LARGE SCALE GENOMIC DNA]</scope>
    <source>
        <strain evidence="7">350</strain>
    </source>
</reference>
<feature type="domain" description="HTH tetR-type" evidence="5">
    <location>
        <begin position="17"/>
        <end position="77"/>
    </location>
</feature>
<dbReference type="PRINTS" id="PR00455">
    <property type="entry name" value="HTHTETR"/>
</dbReference>
<dbReference type="Gene3D" id="1.10.357.10">
    <property type="entry name" value="Tetracycline Repressor, domain 2"/>
    <property type="match status" value="2"/>
</dbReference>
<feature type="DNA-binding region" description="H-T-H motif" evidence="4">
    <location>
        <begin position="40"/>
        <end position="59"/>
    </location>
</feature>
<gene>
    <name evidence="6" type="ORF">FE697_006110</name>
</gene>
<name>A0A5Q6S5F9_9ACTN</name>
<dbReference type="InterPro" id="IPR023772">
    <property type="entry name" value="DNA-bd_HTH_TetR-type_CS"/>
</dbReference>
<organism evidence="6 7">
    <name type="scientific">Mumia zhuanghuii</name>
    <dbReference type="NCBI Taxonomy" id="2585211"/>
    <lineage>
        <taxon>Bacteria</taxon>
        <taxon>Bacillati</taxon>
        <taxon>Actinomycetota</taxon>
        <taxon>Actinomycetes</taxon>
        <taxon>Propionibacteriales</taxon>
        <taxon>Nocardioidaceae</taxon>
        <taxon>Mumia</taxon>
    </lineage>
</organism>
<dbReference type="EMBL" id="VDFQ02000001">
    <property type="protein sequence ID" value="KAA1425421.1"/>
    <property type="molecule type" value="Genomic_DNA"/>
</dbReference>
<evidence type="ECO:0000259" key="5">
    <source>
        <dbReference type="PROSITE" id="PS50977"/>
    </source>
</evidence>
<proteinExistence type="predicted"/>
<comment type="caution">
    <text evidence="6">The sequence shown here is derived from an EMBL/GenBank/DDBJ whole genome shotgun (WGS) entry which is preliminary data.</text>
</comment>
<evidence type="ECO:0000313" key="6">
    <source>
        <dbReference type="EMBL" id="KAA1425421.1"/>
    </source>
</evidence>
<dbReference type="Pfam" id="PF00440">
    <property type="entry name" value="TetR_N"/>
    <property type="match status" value="2"/>
</dbReference>
<accession>A0A5Q6S5F9</accession>
<dbReference type="InterPro" id="IPR001647">
    <property type="entry name" value="HTH_TetR"/>
</dbReference>
<dbReference type="AlphaFoldDB" id="A0A5Q6S5F9"/>
<dbReference type="SUPFAM" id="SSF46689">
    <property type="entry name" value="Homeodomain-like"/>
    <property type="match status" value="2"/>
</dbReference>
<dbReference type="PROSITE" id="PS50977">
    <property type="entry name" value="HTH_TETR_2"/>
    <property type="match status" value="2"/>
</dbReference>
<dbReference type="GO" id="GO:0003700">
    <property type="term" value="F:DNA-binding transcription factor activity"/>
    <property type="evidence" value="ECO:0007669"/>
    <property type="project" value="TreeGrafter"/>
</dbReference>
<dbReference type="OrthoDB" id="9814200at2"/>
<dbReference type="Gene3D" id="1.10.10.60">
    <property type="entry name" value="Homeodomain-like"/>
    <property type="match status" value="1"/>
</dbReference>
<dbReference type="RefSeq" id="WP_149768596.1">
    <property type="nucleotide sequence ID" value="NZ_VDFQ02000001.1"/>
</dbReference>
<evidence type="ECO:0000256" key="2">
    <source>
        <dbReference type="ARBA" id="ARBA00023125"/>
    </source>
</evidence>
<dbReference type="InterPro" id="IPR009057">
    <property type="entry name" value="Homeodomain-like_sf"/>
</dbReference>
<dbReference type="Proteomes" id="UP000307768">
    <property type="component" value="Unassembled WGS sequence"/>
</dbReference>
<dbReference type="InterPro" id="IPR050109">
    <property type="entry name" value="HTH-type_TetR-like_transc_reg"/>
</dbReference>
<evidence type="ECO:0000256" key="3">
    <source>
        <dbReference type="ARBA" id="ARBA00023163"/>
    </source>
</evidence>